<proteinExistence type="predicted"/>
<organism evidence="2 3">
    <name type="scientific">Araneus ventricosus</name>
    <name type="common">Orbweaver spider</name>
    <name type="synonym">Epeira ventricosa</name>
    <dbReference type="NCBI Taxonomy" id="182803"/>
    <lineage>
        <taxon>Eukaryota</taxon>
        <taxon>Metazoa</taxon>
        <taxon>Ecdysozoa</taxon>
        <taxon>Arthropoda</taxon>
        <taxon>Chelicerata</taxon>
        <taxon>Arachnida</taxon>
        <taxon>Araneae</taxon>
        <taxon>Araneomorphae</taxon>
        <taxon>Entelegynae</taxon>
        <taxon>Araneoidea</taxon>
        <taxon>Araneidae</taxon>
        <taxon>Araneus</taxon>
    </lineage>
</organism>
<reference evidence="2 3" key="1">
    <citation type="journal article" date="2019" name="Sci. Rep.">
        <title>Orb-weaving spider Araneus ventricosus genome elucidates the spidroin gene catalogue.</title>
        <authorList>
            <person name="Kono N."/>
            <person name="Nakamura H."/>
            <person name="Ohtoshi R."/>
            <person name="Moran D.A.P."/>
            <person name="Shinohara A."/>
            <person name="Yoshida Y."/>
            <person name="Fujiwara M."/>
            <person name="Mori M."/>
            <person name="Tomita M."/>
            <person name="Arakawa K."/>
        </authorList>
    </citation>
    <scope>NUCLEOTIDE SEQUENCE [LARGE SCALE GENOMIC DNA]</scope>
</reference>
<dbReference type="AlphaFoldDB" id="A0A4Y2D4U0"/>
<sequence length="79" mass="8751">MEILQHGKEEAIVSLKTDGNLHSGMAMLEFKRIQNPTLPASIGPRLEDSGTSKDLPTLRPRVEGGNETRKGGMRRILRL</sequence>
<comment type="caution">
    <text evidence="2">The sequence shown here is derived from an EMBL/GenBank/DDBJ whole genome shotgun (WGS) entry which is preliminary data.</text>
</comment>
<evidence type="ECO:0000313" key="2">
    <source>
        <dbReference type="EMBL" id="GBM11309.1"/>
    </source>
</evidence>
<dbReference type="Proteomes" id="UP000499080">
    <property type="component" value="Unassembled WGS sequence"/>
</dbReference>
<feature type="region of interest" description="Disordered" evidence="1">
    <location>
        <begin position="39"/>
        <end position="79"/>
    </location>
</feature>
<evidence type="ECO:0000256" key="1">
    <source>
        <dbReference type="SAM" id="MobiDB-lite"/>
    </source>
</evidence>
<dbReference type="EMBL" id="BGPR01088451">
    <property type="protein sequence ID" value="GBM11309.1"/>
    <property type="molecule type" value="Genomic_DNA"/>
</dbReference>
<accession>A0A4Y2D4U0</accession>
<protein>
    <submittedName>
        <fullName evidence="2">Uncharacterized protein</fullName>
    </submittedName>
</protein>
<name>A0A4Y2D4U0_ARAVE</name>
<feature type="compositionally biased region" description="Basic and acidic residues" evidence="1">
    <location>
        <begin position="60"/>
        <end position="70"/>
    </location>
</feature>
<keyword evidence="3" id="KW-1185">Reference proteome</keyword>
<evidence type="ECO:0000313" key="3">
    <source>
        <dbReference type="Proteomes" id="UP000499080"/>
    </source>
</evidence>
<gene>
    <name evidence="2" type="ORF">AVEN_107325_1</name>
</gene>